<evidence type="ECO:0000256" key="8">
    <source>
        <dbReference type="RuleBase" id="RU000417"/>
    </source>
</evidence>
<comment type="similarity">
    <text evidence="6 7">Belongs to the class I-like SAM-binding methyltransferase superfamily. C5-methyltransferase family.</text>
</comment>
<keyword evidence="2 6" id="KW-0808">Transferase</keyword>
<feature type="region of interest" description="Disordered" evidence="9">
    <location>
        <begin position="399"/>
        <end position="418"/>
    </location>
</feature>
<dbReference type="InterPro" id="IPR018117">
    <property type="entry name" value="C5_DNA_meth_AS"/>
</dbReference>
<name>A0ABW1Z840_9BACT</name>
<dbReference type="Proteomes" id="UP001596391">
    <property type="component" value="Unassembled WGS sequence"/>
</dbReference>
<keyword evidence="1 6" id="KW-0489">Methyltransferase</keyword>
<dbReference type="SUPFAM" id="SSF53335">
    <property type="entry name" value="S-adenosyl-L-methionine-dependent methyltransferases"/>
    <property type="match status" value="1"/>
</dbReference>
<keyword evidence="3 6" id="KW-0949">S-adenosyl-L-methionine</keyword>
<evidence type="ECO:0000256" key="4">
    <source>
        <dbReference type="ARBA" id="ARBA00022747"/>
    </source>
</evidence>
<accession>A0ABW1Z840</accession>
<evidence type="ECO:0000256" key="5">
    <source>
        <dbReference type="ARBA" id="ARBA00047422"/>
    </source>
</evidence>
<proteinExistence type="inferred from homology"/>
<dbReference type="PROSITE" id="PS00095">
    <property type="entry name" value="C5_MTASE_2"/>
    <property type="match status" value="1"/>
</dbReference>
<dbReference type="InterPro" id="IPR029063">
    <property type="entry name" value="SAM-dependent_MTases_sf"/>
</dbReference>
<evidence type="ECO:0000256" key="9">
    <source>
        <dbReference type="SAM" id="MobiDB-lite"/>
    </source>
</evidence>
<feature type="active site" evidence="6">
    <location>
        <position position="136"/>
    </location>
</feature>
<dbReference type="PANTHER" id="PTHR46098:SF1">
    <property type="entry name" value="TRNA (CYTOSINE(38)-C(5))-METHYLTRANSFERASE"/>
    <property type="match status" value="1"/>
</dbReference>
<dbReference type="GO" id="GO:0003886">
    <property type="term" value="F:DNA (cytosine-5-)-methyltransferase activity"/>
    <property type="evidence" value="ECO:0007669"/>
    <property type="project" value="UniProtKB-EC"/>
</dbReference>
<evidence type="ECO:0000256" key="6">
    <source>
        <dbReference type="PROSITE-ProRule" id="PRU01016"/>
    </source>
</evidence>
<dbReference type="PANTHER" id="PTHR46098">
    <property type="entry name" value="TRNA (CYTOSINE(38)-C(5))-METHYLTRANSFERASE"/>
    <property type="match status" value="1"/>
</dbReference>
<dbReference type="InterPro" id="IPR031303">
    <property type="entry name" value="C5_meth_CS"/>
</dbReference>
<dbReference type="PROSITE" id="PS00094">
    <property type="entry name" value="C5_MTASE_1"/>
    <property type="match status" value="1"/>
</dbReference>
<comment type="catalytic activity">
    <reaction evidence="5 8">
        <text>a 2'-deoxycytidine in DNA + S-adenosyl-L-methionine = a 5-methyl-2'-deoxycytidine in DNA + S-adenosyl-L-homocysteine + H(+)</text>
        <dbReference type="Rhea" id="RHEA:13681"/>
        <dbReference type="Rhea" id="RHEA-COMP:11369"/>
        <dbReference type="Rhea" id="RHEA-COMP:11370"/>
        <dbReference type="ChEBI" id="CHEBI:15378"/>
        <dbReference type="ChEBI" id="CHEBI:57856"/>
        <dbReference type="ChEBI" id="CHEBI:59789"/>
        <dbReference type="ChEBI" id="CHEBI:85452"/>
        <dbReference type="ChEBI" id="CHEBI:85454"/>
        <dbReference type="EC" id="2.1.1.37"/>
    </reaction>
</comment>
<evidence type="ECO:0000256" key="1">
    <source>
        <dbReference type="ARBA" id="ARBA00022603"/>
    </source>
</evidence>
<evidence type="ECO:0000313" key="11">
    <source>
        <dbReference type="Proteomes" id="UP001596391"/>
    </source>
</evidence>
<keyword evidence="4" id="KW-0680">Restriction system</keyword>
<gene>
    <name evidence="10" type="primary">dcm</name>
    <name evidence="10" type="ORF">ACFQBQ_03535</name>
</gene>
<evidence type="ECO:0000256" key="2">
    <source>
        <dbReference type="ARBA" id="ARBA00022679"/>
    </source>
</evidence>
<dbReference type="Gene3D" id="3.40.50.150">
    <property type="entry name" value="Vaccinia Virus protein VP39"/>
    <property type="match status" value="1"/>
</dbReference>
<keyword evidence="11" id="KW-1185">Reference proteome</keyword>
<dbReference type="Gene3D" id="3.90.120.30">
    <property type="match status" value="1"/>
</dbReference>
<evidence type="ECO:0000256" key="3">
    <source>
        <dbReference type="ARBA" id="ARBA00022691"/>
    </source>
</evidence>
<dbReference type="InterPro" id="IPR001525">
    <property type="entry name" value="C5_MeTfrase"/>
</dbReference>
<evidence type="ECO:0000313" key="10">
    <source>
        <dbReference type="EMBL" id="MFC6644677.1"/>
    </source>
</evidence>
<feature type="compositionally biased region" description="Basic and acidic residues" evidence="9">
    <location>
        <begin position="408"/>
        <end position="418"/>
    </location>
</feature>
<comment type="caution">
    <text evidence="10">The sequence shown here is derived from an EMBL/GenBank/DDBJ whole genome shotgun (WGS) entry which is preliminary data.</text>
</comment>
<dbReference type="Pfam" id="PF00145">
    <property type="entry name" value="DNA_methylase"/>
    <property type="match status" value="1"/>
</dbReference>
<sequence>MAKQMLIRDVPDELVGWIDGERADKRMSQREVVINAMMIASGKRPDNGTMLIDFPSAKATETYLPPFSFIDLFAGIGGFHSALAKINGECRFSCEWDVHSQRTYKAWHHRTPVGDIKDVKISDIPDHDVLAAGFPCQPFSIAGVSKRQSLGIAHGFDCATQGNLFFQLATIIKAKRPPVLFLENVKNLKSHDKGRTWEVIHNTLDELDYWIFPKVIDAAGWVPQHRERVYIVCFDKRAAFPKKPDFVFPEPPAGPAPKLRDILEPDPDQKYTLTPHLWEYLQRYAEGHRLKGNGFGFGLVDLDGVSRTLSARYYKDGSEILIPQGKNRPPRRLTPRECARLMGFDKEFQDNIVVSDTQAYRQFGNAVCPPVVEAVGREISRVIAEKLMENGCVLKRAGTQSATGARGAGDKPVLRKSN</sequence>
<dbReference type="CDD" id="cd00315">
    <property type="entry name" value="Cyt_C5_DNA_methylase"/>
    <property type="match status" value="1"/>
</dbReference>
<dbReference type="PROSITE" id="PS51679">
    <property type="entry name" value="SAM_MT_C5"/>
    <property type="match status" value="1"/>
</dbReference>
<protein>
    <recommendedName>
        <fullName evidence="8">Cytosine-specific methyltransferase</fullName>
        <ecNumber evidence="8">2.1.1.37</ecNumber>
    </recommendedName>
</protein>
<dbReference type="EMBL" id="JBHSWI010000001">
    <property type="protein sequence ID" value="MFC6644677.1"/>
    <property type="molecule type" value="Genomic_DNA"/>
</dbReference>
<dbReference type="GO" id="GO:0032259">
    <property type="term" value="P:methylation"/>
    <property type="evidence" value="ECO:0007669"/>
    <property type="project" value="UniProtKB-KW"/>
</dbReference>
<dbReference type="NCBIfam" id="TIGR00675">
    <property type="entry name" value="dcm"/>
    <property type="match status" value="1"/>
</dbReference>
<dbReference type="PRINTS" id="PR00105">
    <property type="entry name" value="C5METTRFRASE"/>
</dbReference>
<dbReference type="RefSeq" id="WP_263372765.1">
    <property type="nucleotide sequence ID" value="NZ_JAGSYD010000006.1"/>
</dbReference>
<dbReference type="InterPro" id="IPR050750">
    <property type="entry name" value="C5-MTase"/>
</dbReference>
<evidence type="ECO:0000256" key="7">
    <source>
        <dbReference type="RuleBase" id="RU000416"/>
    </source>
</evidence>
<dbReference type="EC" id="2.1.1.37" evidence="8"/>
<organism evidence="10 11">
    <name type="scientific">Granulicella cerasi</name>
    <dbReference type="NCBI Taxonomy" id="741063"/>
    <lineage>
        <taxon>Bacteria</taxon>
        <taxon>Pseudomonadati</taxon>
        <taxon>Acidobacteriota</taxon>
        <taxon>Terriglobia</taxon>
        <taxon>Terriglobales</taxon>
        <taxon>Acidobacteriaceae</taxon>
        <taxon>Granulicella</taxon>
    </lineage>
</organism>
<reference evidence="11" key="1">
    <citation type="journal article" date="2019" name="Int. J. Syst. Evol. Microbiol.">
        <title>The Global Catalogue of Microorganisms (GCM) 10K type strain sequencing project: providing services to taxonomists for standard genome sequencing and annotation.</title>
        <authorList>
            <consortium name="The Broad Institute Genomics Platform"/>
            <consortium name="The Broad Institute Genome Sequencing Center for Infectious Disease"/>
            <person name="Wu L."/>
            <person name="Ma J."/>
        </authorList>
    </citation>
    <scope>NUCLEOTIDE SEQUENCE [LARGE SCALE GENOMIC DNA]</scope>
    <source>
        <strain evidence="11">CGMCC 1.16026</strain>
    </source>
</reference>